<keyword evidence="15" id="KW-1185">Reference proteome</keyword>
<evidence type="ECO:0000256" key="2">
    <source>
        <dbReference type="ARBA" id="ARBA00004123"/>
    </source>
</evidence>
<dbReference type="InterPro" id="IPR036236">
    <property type="entry name" value="Znf_C2H2_sf"/>
</dbReference>
<protein>
    <recommendedName>
        <fullName evidence="13">C2H2-type domain-containing protein</fullName>
    </recommendedName>
</protein>
<name>A0AAV6UHF0_9ARAC</name>
<feature type="domain" description="C2H2-type" evidence="13">
    <location>
        <begin position="10"/>
        <end position="37"/>
    </location>
</feature>
<gene>
    <name evidence="14" type="ORF">JTE90_010909</name>
</gene>
<dbReference type="FunFam" id="3.30.160.60:FF:000966">
    <property type="entry name" value="ZFP90 zinc finger protein"/>
    <property type="match status" value="1"/>
</dbReference>
<keyword evidence="5" id="KW-0677">Repeat</keyword>
<dbReference type="PROSITE" id="PS00028">
    <property type="entry name" value="ZINC_FINGER_C2H2_1"/>
    <property type="match status" value="2"/>
</dbReference>
<evidence type="ECO:0000256" key="8">
    <source>
        <dbReference type="ARBA" id="ARBA00023015"/>
    </source>
</evidence>
<dbReference type="AlphaFoldDB" id="A0AAV6UHF0"/>
<keyword evidence="11" id="KW-0539">Nucleus</keyword>
<proteinExistence type="inferred from homology"/>
<dbReference type="PANTHER" id="PTHR23235:SF120">
    <property type="entry name" value="KRUPPEL-LIKE FACTOR 15"/>
    <property type="match status" value="1"/>
</dbReference>
<dbReference type="Gene3D" id="3.30.160.60">
    <property type="entry name" value="Classic Zinc Finger"/>
    <property type="match status" value="3"/>
</dbReference>
<accession>A0AAV6UHF0</accession>
<evidence type="ECO:0000256" key="9">
    <source>
        <dbReference type="ARBA" id="ARBA00023125"/>
    </source>
</evidence>
<evidence type="ECO:0000313" key="14">
    <source>
        <dbReference type="EMBL" id="KAG8183086.1"/>
    </source>
</evidence>
<dbReference type="FunFam" id="3.30.160.60:FF:000100">
    <property type="entry name" value="Zinc finger 45-like"/>
    <property type="match status" value="1"/>
</dbReference>
<dbReference type="GO" id="GO:0005634">
    <property type="term" value="C:nucleus"/>
    <property type="evidence" value="ECO:0007669"/>
    <property type="project" value="UniProtKB-SubCell"/>
</dbReference>
<keyword evidence="4" id="KW-0479">Metal-binding</keyword>
<evidence type="ECO:0000256" key="5">
    <source>
        <dbReference type="ARBA" id="ARBA00022737"/>
    </source>
</evidence>
<keyword evidence="10" id="KW-0804">Transcription</keyword>
<comment type="subcellular location">
    <subcellularLocation>
        <location evidence="2">Nucleus</location>
    </subcellularLocation>
</comment>
<reference evidence="14 15" key="1">
    <citation type="journal article" date="2022" name="Nat. Ecol. Evol.">
        <title>A masculinizing supergene underlies an exaggerated male reproductive morph in a spider.</title>
        <authorList>
            <person name="Hendrickx F."/>
            <person name="De Corte Z."/>
            <person name="Sonet G."/>
            <person name="Van Belleghem S.M."/>
            <person name="Kostlbacher S."/>
            <person name="Vangestel C."/>
        </authorList>
    </citation>
    <scope>NUCLEOTIDE SEQUENCE [LARGE SCALE GENOMIC DNA]</scope>
    <source>
        <strain evidence="14">W744_W776</strain>
    </source>
</reference>
<dbReference type="PANTHER" id="PTHR23235">
    <property type="entry name" value="KRUEPPEL-LIKE TRANSCRIPTION FACTOR"/>
    <property type="match status" value="1"/>
</dbReference>
<comment type="similarity">
    <text evidence="3">Belongs to the krueppel C2H2-type zinc-finger protein family.</text>
</comment>
<keyword evidence="6 12" id="KW-0863">Zinc-finger</keyword>
<keyword evidence="9" id="KW-0238">DNA-binding</keyword>
<evidence type="ECO:0000256" key="10">
    <source>
        <dbReference type="ARBA" id="ARBA00023163"/>
    </source>
</evidence>
<evidence type="ECO:0000256" key="11">
    <source>
        <dbReference type="ARBA" id="ARBA00023242"/>
    </source>
</evidence>
<dbReference type="GO" id="GO:0000978">
    <property type="term" value="F:RNA polymerase II cis-regulatory region sequence-specific DNA binding"/>
    <property type="evidence" value="ECO:0007669"/>
    <property type="project" value="TreeGrafter"/>
</dbReference>
<evidence type="ECO:0000256" key="4">
    <source>
        <dbReference type="ARBA" id="ARBA00022723"/>
    </source>
</evidence>
<keyword evidence="7" id="KW-0862">Zinc</keyword>
<evidence type="ECO:0000256" key="1">
    <source>
        <dbReference type="ARBA" id="ARBA00003767"/>
    </source>
</evidence>
<feature type="domain" description="C2H2-type" evidence="13">
    <location>
        <begin position="38"/>
        <end position="65"/>
    </location>
</feature>
<dbReference type="GO" id="GO:0008270">
    <property type="term" value="F:zinc ion binding"/>
    <property type="evidence" value="ECO:0007669"/>
    <property type="project" value="UniProtKB-KW"/>
</dbReference>
<comment type="caution">
    <text evidence="14">The sequence shown here is derived from an EMBL/GenBank/DDBJ whole genome shotgun (WGS) entry which is preliminary data.</text>
</comment>
<dbReference type="InterPro" id="IPR013087">
    <property type="entry name" value="Znf_C2H2_type"/>
</dbReference>
<dbReference type="FunFam" id="3.30.160.60:FF:000065">
    <property type="entry name" value="B-cell CLL/lymphoma 6, member B"/>
    <property type="match status" value="1"/>
</dbReference>
<organism evidence="14 15">
    <name type="scientific">Oedothorax gibbosus</name>
    <dbReference type="NCBI Taxonomy" id="931172"/>
    <lineage>
        <taxon>Eukaryota</taxon>
        <taxon>Metazoa</taxon>
        <taxon>Ecdysozoa</taxon>
        <taxon>Arthropoda</taxon>
        <taxon>Chelicerata</taxon>
        <taxon>Arachnida</taxon>
        <taxon>Araneae</taxon>
        <taxon>Araneomorphae</taxon>
        <taxon>Entelegynae</taxon>
        <taxon>Araneoidea</taxon>
        <taxon>Linyphiidae</taxon>
        <taxon>Erigoninae</taxon>
        <taxon>Oedothorax</taxon>
    </lineage>
</organism>
<sequence length="108" mass="12595">MRIHTGEKPFVCSYCEKSFGHRASLQNHLLSHTQVKAHACEFCPKRFGRLEYLKMHIRGHTGETPFSCNLCDKKFGRKCSLRRHRCKFQVEEDCKSEECAIKSETDES</sequence>
<dbReference type="SMART" id="SM00355">
    <property type="entry name" value="ZnF_C2H2"/>
    <property type="match status" value="3"/>
</dbReference>
<evidence type="ECO:0000313" key="15">
    <source>
        <dbReference type="Proteomes" id="UP000827092"/>
    </source>
</evidence>
<evidence type="ECO:0000256" key="6">
    <source>
        <dbReference type="ARBA" id="ARBA00022771"/>
    </source>
</evidence>
<dbReference type="PROSITE" id="PS50157">
    <property type="entry name" value="ZINC_FINGER_C2H2_2"/>
    <property type="match status" value="3"/>
</dbReference>
<feature type="domain" description="C2H2-type" evidence="13">
    <location>
        <begin position="66"/>
        <end position="94"/>
    </location>
</feature>
<evidence type="ECO:0000256" key="3">
    <source>
        <dbReference type="ARBA" id="ARBA00006991"/>
    </source>
</evidence>
<dbReference type="EMBL" id="JAFNEN010000433">
    <property type="protein sequence ID" value="KAG8183086.1"/>
    <property type="molecule type" value="Genomic_DNA"/>
</dbReference>
<evidence type="ECO:0000256" key="12">
    <source>
        <dbReference type="PROSITE-ProRule" id="PRU00042"/>
    </source>
</evidence>
<comment type="function">
    <text evidence="1">May be involved in transcriptional regulation.</text>
</comment>
<evidence type="ECO:0000259" key="13">
    <source>
        <dbReference type="PROSITE" id="PS50157"/>
    </source>
</evidence>
<evidence type="ECO:0000256" key="7">
    <source>
        <dbReference type="ARBA" id="ARBA00022833"/>
    </source>
</evidence>
<dbReference type="GO" id="GO:0000981">
    <property type="term" value="F:DNA-binding transcription factor activity, RNA polymerase II-specific"/>
    <property type="evidence" value="ECO:0007669"/>
    <property type="project" value="TreeGrafter"/>
</dbReference>
<dbReference type="Pfam" id="PF00096">
    <property type="entry name" value="zf-C2H2"/>
    <property type="match status" value="3"/>
</dbReference>
<dbReference type="SUPFAM" id="SSF57667">
    <property type="entry name" value="beta-beta-alpha zinc fingers"/>
    <property type="match status" value="2"/>
</dbReference>
<keyword evidence="8" id="KW-0805">Transcription regulation</keyword>
<dbReference type="Proteomes" id="UP000827092">
    <property type="component" value="Unassembled WGS sequence"/>
</dbReference>